<accession>A0AAE0BN60</accession>
<name>A0AAE0BN60_9CHLO</name>
<reference evidence="1 2" key="1">
    <citation type="journal article" date="2015" name="Genome Biol. Evol.">
        <title>Comparative Genomics of a Bacterivorous Green Alga Reveals Evolutionary Causalities and Consequences of Phago-Mixotrophic Mode of Nutrition.</title>
        <authorList>
            <person name="Burns J.A."/>
            <person name="Paasch A."/>
            <person name="Narechania A."/>
            <person name="Kim E."/>
        </authorList>
    </citation>
    <scope>NUCLEOTIDE SEQUENCE [LARGE SCALE GENOMIC DNA]</scope>
    <source>
        <strain evidence="1 2">PLY_AMNH</strain>
    </source>
</reference>
<protein>
    <submittedName>
        <fullName evidence="1">Uncharacterized protein</fullName>
    </submittedName>
</protein>
<organism evidence="1 2">
    <name type="scientific">Cymbomonas tetramitiformis</name>
    <dbReference type="NCBI Taxonomy" id="36881"/>
    <lineage>
        <taxon>Eukaryota</taxon>
        <taxon>Viridiplantae</taxon>
        <taxon>Chlorophyta</taxon>
        <taxon>Pyramimonadophyceae</taxon>
        <taxon>Pyramimonadales</taxon>
        <taxon>Pyramimonadaceae</taxon>
        <taxon>Cymbomonas</taxon>
    </lineage>
</organism>
<dbReference type="EMBL" id="LGRX02034163">
    <property type="protein sequence ID" value="KAK3238632.1"/>
    <property type="molecule type" value="Genomic_DNA"/>
</dbReference>
<keyword evidence="2" id="KW-1185">Reference proteome</keyword>
<evidence type="ECO:0000313" key="1">
    <source>
        <dbReference type="EMBL" id="KAK3238632.1"/>
    </source>
</evidence>
<comment type="caution">
    <text evidence="1">The sequence shown here is derived from an EMBL/GenBank/DDBJ whole genome shotgun (WGS) entry which is preliminary data.</text>
</comment>
<gene>
    <name evidence="1" type="ORF">CYMTET_51374</name>
</gene>
<dbReference type="AlphaFoldDB" id="A0AAE0BN60"/>
<evidence type="ECO:0000313" key="2">
    <source>
        <dbReference type="Proteomes" id="UP001190700"/>
    </source>
</evidence>
<dbReference type="Proteomes" id="UP001190700">
    <property type="component" value="Unassembled WGS sequence"/>
</dbReference>
<sequence length="136" mass="15143">MLVATSNNSKEGHVRCAGGEEKAFNYWEAIMNITISYPANEDNFVPLTENASIVEDSLPATLNVTLNDICGKLHEKAECLIWSPLEYWRAGGGKKRVQGASDRDMHMEPVGPTKDKHTHMLPGWLRLLSHLSLQVV</sequence>
<proteinExistence type="predicted"/>